<reference evidence="2 3" key="1">
    <citation type="journal article" date="2016" name="Nat. Commun.">
        <title>Extremotolerant tardigrade genome and improved radiotolerance of human cultured cells by tardigrade-unique protein.</title>
        <authorList>
            <person name="Hashimoto T."/>
            <person name="Horikawa D.D."/>
            <person name="Saito Y."/>
            <person name="Kuwahara H."/>
            <person name="Kozuka-Hata H."/>
            <person name="Shin-I T."/>
            <person name="Minakuchi Y."/>
            <person name="Ohishi K."/>
            <person name="Motoyama A."/>
            <person name="Aizu T."/>
            <person name="Enomoto A."/>
            <person name="Kondo K."/>
            <person name="Tanaka S."/>
            <person name="Hara Y."/>
            <person name="Koshikawa S."/>
            <person name="Sagara H."/>
            <person name="Miura T."/>
            <person name="Yokobori S."/>
            <person name="Miyagawa K."/>
            <person name="Suzuki Y."/>
            <person name="Kubo T."/>
            <person name="Oyama M."/>
            <person name="Kohara Y."/>
            <person name="Fujiyama A."/>
            <person name="Arakawa K."/>
            <person name="Katayama T."/>
            <person name="Toyoda A."/>
            <person name="Kunieda T."/>
        </authorList>
    </citation>
    <scope>NUCLEOTIDE SEQUENCE [LARGE SCALE GENOMIC DNA]</scope>
    <source>
        <strain evidence="2 3">YOKOZUNA-1</strain>
    </source>
</reference>
<evidence type="ECO:0000313" key="3">
    <source>
        <dbReference type="Proteomes" id="UP000186922"/>
    </source>
</evidence>
<name>A0A1D1W046_RAMVA</name>
<feature type="compositionally biased region" description="Low complexity" evidence="1">
    <location>
        <begin position="42"/>
        <end position="53"/>
    </location>
</feature>
<evidence type="ECO:0000256" key="1">
    <source>
        <dbReference type="SAM" id="MobiDB-lite"/>
    </source>
</evidence>
<feature type="region of interest" description="Disordered" evidence="1">
    <location>
        <begin position="39"/>
        <end position="59"/>
    </location>
</feature>
<keyword evidence="3" id="KW-1185">Reference proteome</keyword>
<protein>
    <submittedName>
        <fullName evidence="2">Uncharacterized protein</fullName>
    </submittedName>
</protein>
<sequence length="209" mass="23110">MLLERILQFENKTSCQFFLFTYRTKGNLLVPKKLKNAGSGLTSQQTQQNQQTQLASVGRVAESDADDADVCSLPVPGSPFSPSCSGSRKSGKADHSFFEDYIRNDKESTDRFAQVLVASTSSGSDASLDEVDLQVRVWASLIKKHVGKKSVRKILQDMTSQLGYMLDESEAEMATSAQLFSSRSIISDKYLCIKFVMHAIINQTGNFSE</sequence>
<accession>A0A1D1W046</accession>
<dbReference type="Proteomes" id="UP000186922">
    <property type="component" value="Unassembled WGS sequence"/>
</dbReference>
<organism evidence="2 3">
    <name type="scientific">Ramazzottius varieornatus</name>
    <name type="common">Water bear</name>
    <name type="synonym">Tardigrade</name>
    <dbReference type="NCBI Taxonomy" id="947166"/>
    <lineage>
        <taxon>Eukaryota</taxon>
        <taxon>Metazoa</taxon>
        <taxon>Ecdysozoa</taxon>
        <taxon>Tardigrada</taxon>
        <taxon>Eutardigrada</taxon>
        <taxon>Parachela</taxon>
        <taxon>Hypsibioidea</taxon>
        <taxon>Ramazzottiidae</taxon>
        <taxon>Ramazzottius</taxon>
    </lineage>
</organism>
<proteinExistence type="predicted"/>
<dbReference type="AlphaFoldDB" id="A0A1D1W046"/>
<evidence type="ECO:0000313" key="2">
    <source>
        <dbReference type="EMBL" id="GAV07000.1"/>
    </source>
</evidence>
<comment type="caution">
    <text evidence="2">The sequence shown here is derived from an EMBL/GenBank/DDBJ whole genome shotgun (WGS) entry which is preliminary data.</text>
</comment>
<dbReference type="EMBL" id="BDGG01000014">
    <property type="protein sequence ID" value="GAV07000.1"/>
    <property type="molecule type" value="Genomic_DNA"/>
</dbReference>
<gene>
    <name evidence="2" type="primary">RvY_16900-1</name>
    <name evidence="2" type="synonym">RvY_16900.1</name>
    <name evidence="2" type="ORF">RvY_16900</name>
</gene>